<comment type="pathway">
    <text evidence="1">Amino-acid biosynthesis; L-tryptophan biosynthesis; L-tryptophan from chorismate: step 3/5.</text>
</comment>
<keyword evidence="5" id="KW-0057">Aromatic amino acid biosynthesis</keyword>
<dbReference type="AlphaFoldDB" id="A0A0W8F4H5"/>
<dbReference type="UniPathway" id="UPA00035">
    <property type="reaction ID" value="UER00042"/>
</dbReference>
<dbReference type="PANTHER" id="PTHR42894:SF1">
    <property type="entry name" value="N-(5'-PHOSPHORIBOSYL)ANTHRANILATE ISOMERASE"/>
    <property type="match status" value="1"/>
</dbReference>
<name>A0A0W8F4H5_9ZZZZ</name>
<evidence type="ECO:0000259" key="7">
    <source>
        <dbReference type="Pfam" id="PF00697"/>
    </source>
</evidence>
<comment type="caution">
    <text evidence="8">The sequence shown here is derived from an EMBL/GenBank/DDBJ whole genome shotgun (WGS) entry which is preliminary data.</text>
</comment>
<evidence type="ECO:0000256" key="3">
    <source>
        <dbReference type="ARBA" id="ARBA00022605"/>
    </source>
</evidence>
<dbReference type="InterPro" id="IPR013785">
    <property type="entry name" value="Aldolase_TIM"/>
</dbReference>
<evidence type="ECO:0000256" key="4">
    <source>
        <dbReference type="ARBA" id="ARBA00022822"/>
    </source>
</evidence>
<accession>A0A0W8F4H5</accession>
<feature type="domain" description="N-(5'phosphoribosyl) anthranilate isomerase (PRAI)" evidence="7">
    <location>
        <begin position="92"/>
        <end position="170"/>
    </location>
</feature>
<dbReference type="PANTHER" id="PTHR42894">
    <property type="entry name" value="N-(5'-PHOSPHORIBOSYL)ANTHRANILATE ISOMERASE"/>
    <property type="match status" value="1"/>
</dbReference>
<keyword evidence="4" id="KW-0822">Tryptophan biosynthesis</keyword>
<dbReference type="GO" id="GO:0004640">
    <property type="term" value="F:phosphoribosylanthranilate isomerase activity"/>
    <property type="evidence" value="ECO:0007669"/>
    <property type="project" value="UniProtKB-EC"/>
</dbReference>
<proteinExistence type="inferred from homology"/>
<evidence type="ECO:0000256" key="6">
    <source>
        <dbReference type="ARBA" id="ARBA00023235"/>
    </source>
</evidence>
<dbReference type="EC" id="5.3.1.24" evidence="2"/>
<sequence length="178" mass="18628">MAEEAGADAIGVVVFSPSPRRVDPGQVPAIFEAAPSLTRCCVAHEPTPDEIKAMCSLRPDALQVFCTVPMPGARCAQIIRSIRQGDPIPADADALVVDASQGRGHLYDPVYASSVVRSTATPVFLAGGLSPGNVRDAIAAVHPYGVDVATGVEYAPGRKDARKVQAFVKNARGGMIYD</sequence>
<evidence type="ECO:0000256" key="1">
    <source>
        <dbReference type="ARBA" id="ARBA00004664"/>
    </source>
</evidence>
<dbReference type="EMBL" id="LNQE01001531">
    <property type="protein sequence ID" value="KUG15787.1"/>
    <property type="molecule type" value="Genomic_DNA"/>
</dbReference>
<dbReference type="InterPro" id="IPR001240">
    <property type="entry name" value="PRAI_dom"/>
</dbReference>
<reference evidence="8" key="1">
    <citation type="journal article" date="2015" name="Proc. Natl. Acad. Sci. U.S.A.">
        <title>Networks of energetic and metabolic interactions define dynamics in microbial communities.</title>
        <authorList>
            <person name="Embree M."/>
            <person name="Liu J.K."/>
            <person name="Al-Bassam M.M."/>
            <person name="Zengler K."/>
        </authorList>
    </citation>
    <scope>NUCLEOTIDE SEQUENCE</scope>
</reference>
<dbReference type="CDD" id="cd00405">
    <property type="entry name" value="PRAI"/>
    <property type="match status" value="1"/>
</dbReference>
<keyword evidence="6 8" id="KW-0413">Isomerase</keyword>
<dbReference type="HAMAP" id="MF_00135">
    <property type="entry name" value="PRAI"/>
    <property type="match status" value="1"/>
</dbReference>
<dbReference type="GO" id="GO:0000162">
    <property type="term" value="P:L-tryptophan biosynthetic process"/>
    <property type="evidence" value="ECO:0007669"/>
    <property type="project" value="UniProtKB-UniPathway"/>
</dbReference>
<dbReference type="Gene3D" id="3.20.20.70">
    <property type="entry name" value="Aldolase class I"/>
    <property type="match status" value="1"/>
</dbReference>
<protein>
    <recommendedName>
        <fullName evidence="2">phosphoribosylanthranilate isomerase</fullName>
        <ecNumber evidence="2">5.3.1.24</ecNumber>
    </recommendedName>
</protein>
<evidence type="ECO:0000313" key="8">
    <source>
        <dbReference type="EMBL" id="KUG15787.1"/>
    </source>
</evidence>
<gene>
    <name evidence="8" type="ORF">ASZ90_014540</name>
</gene>
<evidence type="ECO:0000256" key="2">
    <source>
        <dbReference type="ARBA" id="ARBA00012572"/>
    </source>
</evidence>
<dbReference type="Pfam" id="PF00697">
    <property type="entry name" value="PRAI"/>
    <property type="match status" value="1"/>
</dbReference>
<dbReference type="InterPro" id="IPR044643">
    <property type="entry name" value="TrpF_fam"/>
</dbReference>
<organism evidence="8">
    <name type="scientific">hydrocarbon metagenome</name>
    <dbReference type="NCBI Taxonomy" id="938273"/>
    <lineage>
        <taxon>unclassified sequences</taxon>
        <taxon>metagenomes</taxon>
        <taxon>ecological metagenomes</taxon>
    </lineage>
</organism>
<evidence type="ECO:0000256" key="5">
    <source>
        <dbReference type="ARBA" id="ARBA00023141"/>
    </source>
</evidence>
<dbReference type="InterPro" id="IPR011060">
    <property type="entry name" value="RibuloseP-bd_barrel"/>
</dbReference>
<keyword evidence="3" id="KW-0028">Amino-acid biosynthesis</keyword>
<dbReference type="SUPFAM" id="SSF51366">
    <property type="entry name" value="Ribulose-phoshate binding barrel"/>
    <property type="match status" value="1"/>
</dbReference>